<dbReference type="Pfam" id="PF13560">
    <property type="entry name" value="HTH_31"/>
    <property type="match status" value="1"/>
</dbReference>
<dbReference type="PROSITE" id="PS50943">
    <property type="entry name" value="HTH_CROC1"/>
    <property type="match status" value="1"/>
</dbReference>
<dbReference type="CDD" id="cd00093">
    <property type="entry name" value="HTH_XRE"/>
    <property type="match status" value="1"/>
</dbReference>
<name>A0ABP4EZE1_9ACTN</name>
<evidence type="ECO:0000313" key="2">
    <source>
        <dbReference type="EMBL" id="GAA1138756.1"/>
    </source>
</evidence>
<gene>
    <name evidence="2" type="ORF">GCM10009606_18140</name>
</gene>
<sequence>MFLTVFRMTPKLVSPADLAERQRVGATLRTLRTTRGWKLGDFANQLGISYAYLSNIEAGRKPLPDHLLARAAKVLDVEQIAIKHPVAA</sequence>
<dbReference type="InterPro" id="IPR001387">
    <property type="entry name" value="Cro/C1-type_HTH"/>
</dbReference>
<dbReference type="Gene3D" id="1.10.260.40">
    <property type="entry name" value="lambda repressor-like DNA-binding domains"/>
    <property type="match status" value="1"/>
</dbReference>
<keyword evidence="3" id="KW-1185">Reference proteome</keyword>
<proteinExistence type="predicted"/>
<dbReference type="EMBL" id="BAAAJE010000006">
    <property type="protein sequence ID" value="GAA1138756.1"/>
    <property type="molecule type" value="Genomic_DNA"/>
</dbReference>
<evidence type="ECO:0000259" key="1">
    <source>
        <dbReference type="PROSITE" id="PS50943"/>
    </source>
</evidence>
<dbReference type="SUPFAM" id="SSF47413">
    <property type="entry name" value="lambda repressor-like DNA-binding domains"/>
    <property type="match status" value="1"/>
</dbReference>
<organism evidence="2 3">
    <name type="scientific">Nocardioides aquiterrae</name>
    <dbReference type="NCBI Taxonomy" id="203799"/>
    <lineage>
        <taxon>Bacteria</taxon>
        <taxon>Bacillati</taxon>
        <taxon>Actinomycetota</taxon>
        <taxon>Actinomycetes</taxon>
        <taxon>Propionibacteriales</taxon>
        <taxon>Nocardioidaceae</taxon>
        <taxon>Nocardioides</taxon>
    </lineage>
</organism>
<dbReference type="SMART" id="SM00530">
    <property type="entry name" value="HTH_XRE"/>
    <property type="match status" value="1"/>
</dbReference>
<dbReference type="Proteomes" id="UP001499979">
    <property type="component" value="Unassembled WGS sequence"/>
</dbReference>
<accession>A0ABP4EZE1</accession>
<dbReference type="InterPro" id="IPR010982">
    <property type="entry name" value="Lambda_DNA-bd_dom_sf"/>
</dbReference>
<feature type="domain" description="HTH cro/C1-type" evidence="1">
    <location>
        <begin position="28"/>
        <end position="82"/>
    </location>
</feature>
<reference evidence="3" key="1">
    <citation type="journal article" date="2019" name="Int. J. Syst. Evol. Microbiol.">
        <title>The Global Catalogue of Microorganisms (GCM) 10K type strain sequencing project: providing services to taxonomists for standard genome sequencing and annotation.</title>
        <authorList>
            <consortium name="The Broad Institute Genomics Platform"/>
            <consortium name="The Broad Institute Genome Sequencing Center for Infectious Disease"/>
            <person name="Wu L."/>
            <person name="Ma J."/>
        </authorList>
    </citation>
    <scope>NUCLEOTIDE SEQUENCE [LARGE SCALE GENOMIC DNA]</scope>
    <source>
        <strain evidence="3">JCM 11813</strain>
    </source>
</reference>
<protein>
    <recommendedName>
        <fullName evidence="1">HTH cro/C1-type domain-containing protein</fullName>
    </recommendedName>
</protein>
<evidence type="ECO:0000313" key="3">
    <source>
        <dbReference type="Proteomes" id="UP001499979"/>
    </source>
</evidence>
<comment type="caution">
    <text evidence="2">The sequence shown here is derived from an EMBL/GenBank/DDBJ whole genome shotgun (WGS) entry which is preliminary data.</text>
</comment>